<evidence type="ECO:0000313" key="2">
    <source>
        <dbReference type="Proteomes" id="UP000186079"/>
    </source>
</evidence>
<organism evidence="1 2">
    <name type="scientific">Pseudomonas flexibilis</name>
    <dbReference type="NCBI Taxonomy" id="706570"/>
    <lineage>
        <taxon>Bacteria</taxon>
        <taxon>Pseudomonadati</taxon>
        <taxon>Pseudomonadota</taxon>
        <taxon>Gammaproteobacteria</taxon>
        <taxon>Pseudomonadales</taxon>
        <taxon>Pseudomonadaceae</taxon>
        <taxon>Pseudomonas</taxon>
    </lineage>
</organism>
<dbReference type="RefSeq" id="WP_052199796.1">
    <property type="nucleotide sequence ID" value="NZ_FTMC01000008.1"/>
</dbReference>
<protein>
    <submittedName>
        <fullName evidence="1">Uncharacterized protein</fullName>
    </submittedName>
</protein>
<evidence type="ECO:0000313" key="1">
    <source>
        <dbReference type="EMBL" id="SIQ64211.1"/>
    </source>
</evidence>
<dbReference type="Proteomes" id="UP000186079">
    <property type="component" value="Unassembled WGS sequence"/>
</dbReference>
<dbReference type="EMBL" id="FTMC01000008">
    <property type="protein sequence ID" value="SIQ64211.1"/>
    <property type="molecule type" value="Genomic_DNA"/>
</dbReference>
<reference evidence="1 2" key="1">
    <citation type="submission" date="2017-01" db="EMBL/GenBank/DDBJ databases">
        <authorList>
            <person name="Mah S.A."/>
            <person name="Swanson W.J."/>
            <person name="Moy G.W."/>
            <person name="Vacquier V.D."/>
        </authorList>
    </citation>
    <scope>NUCLEOTIDE SEQUENCE [LARGE SCALE GENOMIC DNA]</scope>
    <source>
        <strain evidence="1 2">ATCC 29606</strain>
    </source>
</reference>
<gene>
    <name evidence="1" type="ORF">SAMN05421672_108127</name>
</gene>
<accession>A0A1N6UFF7</accession>
<proteinExistence type="predicted"/>
<name>A0A1N6UFF7_9PSED</name>
<dbReference type="AlphaFoldDB" id="A0A1N6UFF7"/>
<sequence length="65" mass="7417">MRTRPPMASKRLDLPHICDICGNARSTGKHARCSKLRQKRKDATWAAIMAEQEAVRRLSKEARRG</sequence>